<gene>
    <name evidence="1" type="ORF">SASC598J21_023320</name>
</gene>
<comment type="caution">
    <text evidence="1">The sequence shown here is derived from an EMBL/GenBank/DDBJ whole genome shotgun (WGS) entry which is preliminary data.</text>
</comment>
<proteinExistence type="predicted"/>
<dbReference type="AlphaFoldDB" id="A0A074V3Z1"/>
<dbReference type="InterPro" id="IPR027417">
    <property type="entry name" value="P-loop_NTPase"/>
</dbReference>
<reference evidence="1 2" key="1">
    <citation type="journal article" date="2014" name="PLoS Genet.">
        <title>Hidden diversity in honey bee gut symbionts detected by single-cell genomics.</title>
        <authorList>
            <person name="Engel P."/>
            <person name="Stepanauskas R."/>
            <person name="Moran N."/>
        </authorList>
    </citation>
    <scope>NUCLEOTIDE SEQUENCE [LARGE SCALE GENOMIC DNA]</scope>
    <source>
        <strain evidence="1 2">SCGC AB-598-J21</strain>
    </source>
</reference>
<name>A0A074V3Z1_9NEIS</name>
<dbReference type="EMBL" id="AVQL01000456">
    <property type="protein sequence ID" value="KEP99895.1"/>
    <property type="molecule type" value="Genomic_DNA"/>
</dbReference>
<sequence>MTDDTIDESNEIIERADYIEDSELEKKTVHDNVYFQSIHSALLDKGTVLLQGPRGSGKTHLMKYTWLLCKDNEKYPLCLYVTFNKYFFLEPLLKVKPNAIALFNTWCLTKILISTYELIIKLLEDKKEEEALPNDYLYFSFSKKELEDIIIRLEQGLSPTNEQEKITTKISVSSITNYIELITKKVGRKRTIILLDDAAMSLTPEYLYEFFDIVRTLKTPRISLKASVYPGTTEYGPKFHVAHEAKVISAWLDIQNSQYSTIFDDIAKLRFEKLNQIDRNIVELLKYASFGIPRSFLIMLREFSSSNNNTNQQRFNHTINLFCNVRVSEYLSLRNKMPRLENIINSGQVLFDKIITKTKEANTKDNKANTKQVIFGIEEYGNLLADRMIELLIEVGLLFPIGSISHGKNKDGSNRTYKRYIPHYAFLLNVKAFSENSRGFRPTQILQYINRNNTKHPVRANLKNLLGKEAYTNLHLNLPACTKCGTPRNNDIQKFCGHCGSQLIDGSVFNKCMEIPLHDIPSLTDWQKTKIQELRIKNVGEFITLPDPGSELRKIRRIGRIRAEIIIKKVSLHIDEYLS</sequence>
<dbReference type="SUPFAM" id="SSF52540">
    <property type="entry name" value="P-loop containing nucleoside triphosphate hydrolases"/>
    <property type="match status" value="1"/>
</dbReference>
<accession>A0A074V3Z1</accession>
<evidence type="ECO:0000313" key="2">
    <source>
        <dbReference type="Proteomes" id="UP000027644"/>
    </source>
</evidence>
<dbReference type="Proteomes" id="UP000027644">
    <property type="component" value="Unassembled WGS sequence"/>
</dbReference>
<organism evidence="1 2">
    <name type="scientific">Snodgrassella alvi SCGC AB-598-J21</name>
    <dbReference type="NCBI Taxonomy" id="1385367"/>
    <lineage>
        <taxon>Bacteria</taxon>
        <taxon>Pseudomonadati</taxon>
        <taxon>Pseudomonadota</taxon>
        <taxon>Betaproteobacteria</taxon>
        <taxon>Neisseriales</taxon>
        <taxon>Neisseriaceae</taxon>
        <taxon>Snodgrassella</taxon>
    </lineage>
</organism>
<protein>
    <submittedName>
        <fullName evidence="1">Archaeal ATPase</fullName>
    </submittedName>
</protein>
<evidence type="ECO:0000313" key="1">
    <source>
        <dbReference type="EMBL" id="KEP99895.1"/>
    </source>
</evidence>
<dbReference type="Gene3D" id="3.40.50.300">
    <property type="entry name" value="P-loop containing nucleotide triphosphate hydrolases"/>
    <property type="match status" value="1"/>
</dbReference>